<dbReference type="AlphaFoldDB" id="A0A9P0FHF2"/>
<dbReference type="PANTHER" id="PTHR46791:SF4">
    <property type="match status" value="1"/>
</dbReference>
<sequence>MELDDFFNTALVGYEEGRRNLLFEDVRLLEDSLNKTQNVLEVLSVFLAFVVNEGRLQHLLVQIYQLFWSLLSSLNSKLADCEAVSDSPSFFPNRSSSGLAGRPAVKITHEQITILRNLGMTWINIASTLKISRRTLYRLKSKFDINESCFIPDEELDLIISDIIRSTPNSGESYVRGSLRSRNVTVPRWRVRERLEILDPIGRALRRHNTIVRRKYTVKGVNYLWHMDSNHKLISFRMVFHGCIDGFSRMIIYLHCLNNNKAETALNCFENGVLQFGLPSRVRGDRGTENIAVARYMIAQRGCDRGSFIVGRSVHNQRIERLWSEVNRIVSKQYKELFLYMEEQNLLDENDEIDLFSLSYVFLPRIRRSLEEFVRQWNFHALSTERYRSPSQIFFTSTISGQCVNDEDPSYIENPQEYGIDFMGPLPEIETENHIEVPNFEISLTNNQMLFLRNQLLDPQTNGDESGIFHYMAVRNLIRGFYNM</sequence>
<evidence type="ECO:0000313" key="2">
    <source>
        <dbReference type="EMBL" id="CAH0556963.1"/>
    </source>
</evidence>
<organism evidence="2 3">
    <name type="scientific">Brassicogethes aeneus</name>
    <name type="common">Rape pollen beetle</name>
    <name type="synonym">Meligethes aeneus</name>
    <dbReference type="NCBI Taxonomy" id="1431903"/>
    <lineage>
        <taxon>Eukaryota</taxon>
        <taxon>Metazoa</taxon>
        <taxon>Ecdysozoa</taxon>
        <taxon>Arthropoda</taxon>
        <taxon>Hexapoda</taxon>
        <taxon>Insecta</taxon>
        <taxon>Pterygota</taxon>
        <taxon>Neoptera</taxon>
        <taxon>Endopterygota</taxon>
        <taxon>Coleoptera</taxon>
        <taxon>Polyphaga</taxon>
        <taxon>Cucujiformia</taxon>
        <taxon>Nitidulidae</taxon>
        <taxon>Meligethinae</taxon>
        <taxon>Brassicogethes</taxon>
    </lineage>
</organism>
<evidence type="ECO:0000313" key="3">
    <source>
        <dbReference type="Proteomes" id="UP001154078"/>
    </source>
</evidence>
<dbReference type="PANTHER" id="PTHR46791">
    <property type="entry name" value="EXPRESSED PROTEIN"/>
    <property type="match status" value="1"/>
</dbReference>
<keyword evidence="3" id="KW-1185">Reference proteome</keyword>
<dbReference type="OrthoDB" id="6767432at2759"/>
<dbReference type="InterPro" id="IPR058913">
    <property type="entry name" value="Integrase_dom_put"/>
</dbReference>
<dbReference type="EMBL" id="OV121136">
    <property type="protein sequence ID" value="CAH0556963.1"/>
    <property type="molecule type" value="Genomic_DNA"/>
</dbReference>
<dbReference type="InterPro" id="IPR012337">
    <property type="entry name" value="RNaseH-like_sf"/>
</dbReference>
<accession>A0A9P0FHF2</accession>
<dbReference type="GO" id="GO:0003676">
    <property type="term" value="F:nucleic acid binding"/>
    <property type="evidence" value="ECO:0007669"/>
    <property type="project" value="InterPro"/>
</dbReference>
<dbReference type="PROSITE" id="PS50994">
    <property type="entry name" value="INTEGRASE"/>
    <property type="match status" value="1"/>
</dbReference>
<dbReference type="InterPro" id="IPR036397">
    <property type="entry name" value="RNaseH_sf"/>
</dbReference>
<dbReference type="SUPFAM" id="SSF53098">
    <property type="entry name" value="Ribonuclease H-like"/>
    <property type="match status" value="1"/>
</dbReference>
<evidence type="ECO:0000259" key="1">
    <source>
        <dbReference type="PROSITE" id="PS50994"/>
    </source>
</evidence>
<protein>
    <recommendedName>
        <fullName evidence="1">Integrase catalytic domain-containing protein</fullName>
    </recommendedName>
</protein>
<name>A0A9P0FHF2_BRAAE</name>
<dbReference type="Gene3D" id="3.30.420.10">
    <property type="entry name" value="Ribonuclease H-like superfamily/Ribonuclease H"/>
    <property type="match status" value="1"/>
</dbReference>
<feature type="domain" description="Integrase catalytic" evidence="1">
    <location>
        <begin position="215"/>
        <end position="398"/>
    </location>
</feature>
<dbReference type="Pfam" id="PF24764">
    <property type="entry name" value="rva_4"/>
    <property type="match status" value="1"/>
</dbReference>
<gene>
    <name evidence="2" type="ORF">MELIAE_LOCUS7783</name>
</gene>
<dbReference type="GO" id="GO:0015074">
    <property type="term" value="P:DNA integration"/>
    <property type="evidence" value="ECO:0007669"/>
    <property type="project" value="InterPro"/>
</dbReference>
<proteinExistence type="predicted"/>
<dbReference type="Proteomes" id="UP001154078">
    <property type="component" value="Chromosome 5"/>
</dbReference>
<dbReference type="InterPro" id="IPR001584">
    <property type="entry name" value="Integrase_cat-core"/>
</dbReference>
<reference evidence="2" key="1">
    <citation type="submission" date="2021-12" db="EMBL/GenBank/DDBJ databases">
        <authorList>
            <person name="King R."/>
        </authorList>
    </citation>
    <scope>NUCLEOTIDE SEQUENCE</scope>
</reference>